<proteinExistence type="predicted"/>
<protein>
    <recommendedName>
        <fullName evidence="3">TniQ protein</fullName>
    </recommendedName>
</protein>
<gene>
    <name evidence="1" type="ORF">EGJ28_14300</name>
</gene>
<comment type="caution">
    <text evidence="1">The sequence shown here is derived from an EMBL/GenBank/DDBJ whole genome shotgun (WGS) entry which is preliminary data.</text>
</comment>
<dbReference type="Proteomes" id="UP000276506">
    <property type="component" value="Unassembled WGS sequence"/>
</dbReference>
<evidence type="ECO:0000313" key="1">
    <source>
        <dbReference type="EMBL" id="RRV11014.1"/>
    </source>
</evidence>
<sequence>MSDQKLLPVRLRPNAGEHFSAYLLRLAIANGRGSVREFFSTLNIKGTRAQNHQSSDTIITVAQGLGLSAGQLESLIVRDDTLAKVTPHDSTRIYRNLELRIPRVCTACLHKEKKIPSYFGQLPFTHCNEHDHELIHACPYCNAPFSWSEELFDCKCPSCEANLKDSTGPVQLPAYASDLRARLFDTTGLNNFIRDLLLALQCVLEPLSSDLSTRERPPTEIAPWPQLLEQAYALLNIPAAMQSWAEACRTHRSATASIGASAIYLPINALKEKLALPWPLRDFDCLAWRHSVNEPVEDNANPMALVDHRLLSQVLGCEATEILPLLESAAIQGLIGHKTVRDARFDLVELAKQIEQLDSDASGAFTDMEHAARIAAAHGGNLGHVLAGILLNEVPFKPNPERNSLLDGARVGTAALLVWMEKHLASLENAQCPLLQTIAIIGMNKQEITQACSLGLLKPLGWRRELYFLGGDISRLLAGHTSIKRWSKIAGIPIQQLRADLQASDFDATIDGVLYTRTTELESHLNSLAGR</sequence>
<dbReference type="EMBL" id="RHQL01000007">
    <property type="protein sequence ID" value="RRV11014.1"/>
    <property type="molecule type" value="Genomic_DNA"/>
</dbReference>
<accession>A0A427E3X9</accession>
<evidence type="ECO:0008006" key="3">
    <source>
        <dbReference type="Google" id="ProtNLM"/>
    </source>
</evidence>
<reference evidence="1 2" key="1">
    <citation type="submission" date="2018-10" db="EMBL/GenBank/DDBJ databases">
        <title>Transmission dynamics of multidrug resistant bacteria on intensive care unit surfaces.</title>
        <authorList>
            <person name="D'Souza A.W."/>
            <person name="Potter R.F."/>
            <person name="Wallace M."/>
            <person name="Shupe A."/>
            <person name="Patel S."/>
            <person name="Sun S."/>
            <person name="Gul D."/>
            <person name="Kwon J.H."/>
            <person name="Andleeb S."/>
            <person name="Burnham C.-A.D."/>
            <person name="Dantas G."/>
        </authorList>
    </citation>
    <scope>NUCLEOTIDE SEQUENCE [LARGE SCALE GENOMIC DNA]</scope>
    <source>
        <strain evidence="1 2">PX_177</strain>
    </source>
</reference>
<dbReference type="AlphaFoldDB" id="A0A427E3X9"/>
<dbReference type="RefSeq" id="WP_125877745.1">
    <property type="nucleotide sequence ID" value="NZ_RHQL01000007.1"/>
</dbReference>
<name>A0A427E3X9_9GAMM</name>
<organism evidence="1 2">
    <name type="scientific">Stutzerimonas xanthomarina</name>
    <dbReference type="NCBI Taxonomy" id="271420"/>
    <lineage>
        <taxon>Bacteria</taxon>
        <taxon>Pseudomonadati</taxon>
        <taxon>Pseudomonadota</taxon>
        <taxon>Gammaproteobacteria</taxon>
        <taxon>Pseudomonadales</taxon>
        <taxon>Pseudomonadaceae</taxon>
        <taxon>Stutzerimonas</taxon>
    </lineage>
</organism>
<evidence type="ECO:0000313" key="2">
    <source>
        <dbReference type="Proteomes" id="UP000276506"/>
    </source>
</evidence>